<organism evidence="2 3">
    <name type="scientific">Helianthus annuus</name>
    <name type="common">Common sunflower</name>
    <dbReference type="NCBI Taxonomy" id="4232"/>
    <lineage>
        <taxon>Eukaryota</taxon>
        <taxon>Viridiplantae</taxon>
        <taxon>Streptophyta</taxon>
        <taxon>Embryophyta</taxon>
        <taxon>Tracheophyta</taxon>
        <taxon>Spermatophyta</taxon>
        <taxon>Magnoliopsida</taxon>
        <taxon>eudicotyledons</taxon>
        <taxon>Gunneridae</taxon>
        <taxon>Pentapetalae</taxon>
        <taxon>asterids</taxon>
        <taxon>campanulids</taxon>
        <taxon>Asterales</taxon>
        <taxon>Asteraceae</taxon>
        <taxon>Asteroideae</taxon>
        <taxon>Heliantheae alliance</taxon>
        <taxon>Heliantheae</taxon>
        <taxon>Helianthus</taxon>
    </lineage>
</organism>
<proteinExistence type="predicted"/>
<name>A0A251ST47_HELAN</name>
<evidence type="ECO:0000313" key="2">
    <source>
        <dbReference type="EMBL" id="OTG01998.1"/>
    </source>
</evidence>
<dbReference type="AlphaFoldDB" id="A0A251ST47"/>
<dbReference type="EMBL" id="MNCJ02000328">
    <property type="protein sequence ID" value="KAF5773940.1"/>
    <property type="molecule type" value="Genomic_DNA"/>
</dbReference>
<reference evidence="2" key="2">
    <citation type="submission" date="2017-02" db="EMBL/GenBank/DDBJ databases">
        <title>Sunflower complete genome.</title>
        <authorList>
            <person name="Langlade N."/>
            <person name="Munos S."/>
        </authorList>
    </citation>
    <scope>NUCLEOTIDE SEQUENCE [LARGE SCALE GENOMIC DNA]</scope>
    <source>
        <tissue evidence="2">Leaves</tissue>
    </source>
</reference>
<keyword evidence="3" id="KW-1185">Reference proteome</keyword>
<dbReference type="Proteomes" id="UP000215914">
    <property type="component" value="Chromosome 13"/>
</dbReference>
<protein>
    <submittedName>
        <fullName evidence="2">Uncharacterized protein</fullName>
    </submittedName>
</protein>
<dbReference type="InParanoid" id="A0A251ST47"/>
<dbReference type="Gramene" id="mRNA:HanXRQr2_Chr13g0594501">
    <property type="protein sequence ID" value="mRNA:HanXRQr2_Chr13g0594501"/>
    <property type="gene ID" value="HanXRQr2_Chr13g0594501"/>
</dbReference>
<dbReference type="EMBL" id="CM007902">
    <property type="protein sequence ID" value="OTG01998.1"/>
    <property type="molecule type" value="Genomic_DNA"/>
</dbReference>
<sequence>MLFYGHISMYPWQMNVEMLTKMAGDVRIGGRGSVRSIPMGIQQPAALCVLVCEWGGVSGHKRGQMGAVRLLMYFFPFNCFIIHTHTKGVSPQKTILLVGYLYELVFLPVERCGDAVCKMITYRLQSTGLVFELNLRRNV</sequence>
<reference evidence="1 3" key="1">
    <citation type="journal article" date="2017" name="Nature">
        <title>The sunflower genome provides insights into oil metabolism, flowering and Asterid evolution.</title>
        <authorList>
            <person name="Badouin H."/>
            <person name="Gouzy J."/>
            <person name="Grassa C.J."/>
            <person name="Murat F."/>
            <person name="Staton S.E."/>
            <person name="Cottret L."/>
            <person name="Lelandais-Briere C."/>
            <person name="Owens G.L."/>
            <person name="Carrere S."/>
            <person name="Mayjonade B."/>
            <person name="Legrand L."/>
            <person name="Gill N."/>
            <person name="Kane N.C."/>
            <person name="Bowers J.E."/>
            <person name="Hubner S."/>
            <person name="Bellec A."/>
            <person name="Berard A."/>
            <person name="Berges H."/>
            <person name="Blanchet N."/>
            <person name="Boniface M.C."/>
            <person name="Brunel D."/>
            <person name="Catrice O."/>
            <person name="Chaidir N."/>
            <person name="Claudel C."/>
            <person name="Donnadieu C."/>
            <person name="Faraut T."/>
            <person name="Fievet G."/>
            <person name="Helmstetter N."/>
            <person name="King M."/>
            <person name="Knapp S.J."/>
            <person name="Lai Z."/>
            <person name="Le Paslier M.C."/>
            <person name="Lippi Y."/>
            <person name="Lorenzon L."/>
            <person name="Mandel J.R."/>
            <person name="Marage G."/>
            <person name="Marchand G."/>
            <person name="Marquand E."/>
            <person name="Bret-Mestries E."/>
            <person name="Morien E."/>
            <person name="Nambeesan S."/>
            <person name="Nguyen T."/>
            <person name="Pegot-Espagnet P."/>
            <person name="Pouilly N."/>
            <person name="Raftis F."/>
            <person name="Sallet E."/>
            <person name="Schiex T."/>
            <person name="Thomas J."/>
            <person name="Vandecasteele C."/>
            <person name="Vares D."/>
            <person name="Vear F."/>
            <person name="Vautrin S."/>
            <person name="Crespi M."/>
            <person name="Mangin B."/>
            <person name="Burke J.M."/>
            <person name="Salse J."/>
            <person name="Munos S."/>
            <person name="Vincourt P."/>
            <person name="Rieseberg L.H."/>
            <person name="Langlade N.B."/>
        </authorList>
    </citation>
    <scope>NUCLEOTIDE SEQUENCE [LARGE SCALE GENOMIC DNA]</scope>
    <source>
        <strain evidence="3">cv. SF193</strain>
        <tissue evidence="1">Leaves</tissue>
    </source>
</reference>
<gene>
    <name evidence="2" type="ORF">HannXRQ_Chr13g0408141</name>
    <name evidence="1" type="ORF">HanXRQr2_Chr13g0594501</name>
</gene>
<evidence type="ECO:0000313" key="1">
    <source>
        <dbReference type="EMBL" id="KAF5773940.1"/>
    </source>
</evidence>
<accession>A0A251ST47</accession>
<evidence type="ECO:0000313" key="3">
    <source>
        <dbReference type="Proteomes" id="UP000215914"/>
    </source>
</evidence>
<reference evidence="1" key="3">
    <citation type="submission" date="2020-06" db="EMBL/GenBank/DDBJ databases">
        <title>Helianthus annuus Genome sequencing and assembly Release 2.</title>
        <authorList>
            <person name="Gouzy J."/>
            <person name="Langlade N."/>
            <person name="Munos S."/>
        </authorList>
    </citation>
    <scope>NUCLEOTIDE SEQUENCE</scope>
    <source>
        <tissue evidence="1">Leaves</tissue>
    </source>
</reference>